<reference evidence="1 2" key="1">
    <citation type="submission" date="2019-03" db="EMBL/GenBank/DDBJ databases">
        <title>Rhizobium sp. nov., an bacterium isolated from biocrust in Mu Us Desert.</title>
        <authorList>
            <person name="Lixiong L."/>
        </authorList>
    </citation>
    <scope>NUCLEOTIDE SEQUENCE [LARGE SCALE GENOMIC DNA]</scope>
    <source>
        <strain evidence="1 2">SPY-1</strain>
    </source>
</reference>
<dbReference type="AlphaFoldDB" id="A0A4R5UAV7"/>
<name>A0A4R5UAV7_9HYPH</name>
<dbReference type="Proteomes" id="UP000295238">
    <property type="component" value="Unassembled WGS sequence"/>
</dbReference>
<evidence type="ECO:0000313" key="2">
    <source>
        <dbReference type="Proteomes" id="UP000295238"/>
    </source>
</evidence>
<comment type="caution">
    <text evidence="1">The sequence shown here is derived from an EMBL/GenBank/DDBJ whole genome shotgun (WGS) entry which is preliminary data.</text>
</comment>
<evidence type="ECO:0000313" key="1">
    <source>
        <dbReference type="EMBL" id="TDK31829.1"/>
    </source>
</evidence>
<accession>A0A4R5UAV7</accession>
<sequence>MLNKVQDWQRTEAEEHFSDLLEGAKSGRVQRIADVDGVFELKFKASKRERAGDVLARGGPGGD</sequence>
<keyword evidence="2" id="KW-1185">Reference proteome</keyword>
<gene>
    <name evidence="1" type="ORF">E2F50_19395</name>
</gene>
<protein>
    <submittedName>
        <fullName evidence="1">Uncharacterized protein</fullName>
    </submittedName>
</protein>
<organism evidence="1 2">
    <name type="scientific">Rhizobium deserti</name>
    <dbReference type="NCBI Taxonomy" id="2547961"/>
    <lineage>
        <taxon>Bacteria</taxon>
        <taxon>Pseudomonadati</taxon>
        <taxon>Pseudomonadota</taxon>
        <taxon>Alphaproteobacteria</taxon>
        <taxon>Hyphomicrobiales</taxon>
        <taxon>Rhizobiaceae</taxon>
        <taxon>Rhizobium/Agrobacterium group</taxon>
        <taxon>Rhizobium</taxon>
    </lineage>
</organism>
<proteinExistence type="predicted"/>
<dbReference type="EMBL" id="SMTL01000006">
    <property type="protein sequence ID" value="TDK31829.1"/>
    <property type="molecule type" value="Genomic_DNA"/>
</dbReference>
<dbReference type="OrthoDB" id="8396672at2"/>